<feature type="compositionally biased region" description="Basic and acidic residues" evidence="1">
    <location>
        <begin position="305"/>
        <end position="314"/>
    </location>
</feature>
<name>A0ABN9PFR1_9DINO</name>
<feature type="compositionally biased region" description="Basic residues" evidence="1">
    <location>
        <begin position="103"/>
        <end position="114"/>
    </location>
</feature>
<dbReference type="EMBL" id="CAUYUJ010000653">
    <property type="protein sequence ID" value="CAK0791765.1"/>
    <property type="molecule type" value="Genomic_DNA"/>
</dbReference>
<feature type="compositionally biased region" description="Pro residues" evidence="1">
    <location>
        <begin position="331"/>
        <end position="340"/>
    </location>
</feature>
<accession>A0ABN9PFR1</accession>
<evidence type="ECO:0008006" key="4">
    <source>
        <dbReference type="Google" id="ProtNLM"/>
    </source>
</evidence>
<evidence type="ECO:0000313" key="2">
    <source>
        <dbReference type="EMBL" id="CAK0791765.1"/>
    </source>
</evidence>
<proteinExistence type="predicted"/>
<gene>
    <name evidence="2" type="ORF">PCOR1329_LOCUS2567</name>
</gene>
<keyword evidence="3" id="KW-1185">Reference proteome</keyword>
<feature type="region of interest" description="Disordered" evidence="1">
    <location>
        <begin position="304"/>
        <end position="352"/>
    </location>
</feature>
<feature type="non-terminal residue" evidence="2">
    <location>
        <position position="1"/>
    </location>
</feature>
<reference evidence="2" key="1">
    <citation type="submission" date="2023-10" db="EMBL/GenBank/DDBJ databases">
        <authorList>
            <person name="Chen Y."/>
            <person name="Shah S."/>
            <person name="Dougan E. K."/>
            <person name="Thang M."/>
            <person name="Chan C."/>
        </authorList>
    </citation>
    <scope>NUCLEOTIDE SEQUENCE [LARGE SCALE GENOMIC DNA]</scope>
</reference>
<dbReference type="Proteomes" id="UP001189429">
    <property type="component" value="Unassembled WGS sequence"/>
</dbReference>
<feature type="region of interest" description="Disordered" evidence="1">
    <location>
        <begin position="103"/>
        <end position="126"/>
    </location>
</feature>
<comment type="caution">
    <text evidence="2">The sequence shown here is derived from an EMBL/GenBank/DDBJ whole genome shotgun (WGS) entry which is preliminary data.</text>
</comment>
<protein>
    <recommendedName>
        <fullName evidence="4">Phosphodiesterase I</fullName>
    </recommendedName>
</protein>
<organism evidence="2 3">
    <name type="scientific">Prorocentrum cordatum</name>
    <dbReference type="NCBI Taxonomy" id="2364126"/>
    <lineage>
        <taxon>Eukaryota</taxon>
        <taxon>Sar</taxon>
        <taxon>Alveolata</taxon>
        <taxon>Dinophyceae</taxon>
        <taxon>Prorocentrales</taxon>
        <taxon>Prorocentraceae</taxon>
        <taxon>Prorocentrum</taxon>
    </lineage>
</organism>
<evidence type="ECO:0000313" key="3">
    <source>
        <dbReference type="Proteomes" id="UP001189429"/>
    </source>
</evidence>
<sequence length="352" mass="38360">DLMRRLSPAGVSDEEVCRVAGLPEDLGVRAAWQLRHRTPDLARELCKDPLTHDAGHTAYILVCEVLRRLQAEAAPGQPAEPPLAPAGSAFNDASVKAMEAVARRARAGAGRRGRSPSSSDTEDRKTSSIDVCKALQAYGLEGLPLENFPKAAALQPLLRRARQKADHGRLPWVAGELEKEFEPFRRSVDSTLWKVEKGQEYASFAHGRRVGGAGASRSLFFKLRFLDLCHLAQESNVGAAYEFDRREWQQLATRIEDRGKSADPNEIVARVHAHTEAEVRDWVVEAEVACRGFLSAGVAQQWERSAGKGYRDGKGGTQDWQGAPRSAATKPPLPPRPPSPAAVSKGARRGAA</sequence>
<evidence type="ECO:0000256" key="1">
    <source>
        <dbReference type="SAM" id="MobiDB-lite"/>
    </source>
</evidence>